<dbReference type="EMBL" id="JAACJM010000083">
    <property type="protein sequence ID" value="KAF5349020.1"/>
    <property type="molecule type" value="Genomic_DNA"/>
</dbReference>
<dbReference type="InterPro" id="IPR051681">
    <property type="entry name" value="Ser/Thr_Kinases-Pseudokinases"/>
</dbReference>
<dbReference type="PANTHER" id="PTHR44329">
    <property type="entry name" value="SERINE/THREONINE-PROTEIN KINASE TNNI3K-RELATED"/>
    <property type="match status" value="1"/>
</dbReference>
<dbReference type="GO" id="GO:0004674">
    <property type="term" value="F:protein serine/threonine kinase activity"/>
    <property type="evidence" value="ECO:0007669"/>
    <property type="project" value="TreeGrafter"/>
</dbReference>
<dbReference type="Gene3D" id="1.10.510.10">
    <property type="entry name" value="Transferase(Phosphotransferase) domain 1"/>
    <property type="match status" value="1"/>
</dbReference>
<protein>
    <recommendedName>
        <fullName evidence="1">Protein kinase domain-containing protein</fullName>
    </recommendedName>
</protein>
<dbReference type="InterPro" id="IPR011009">
    <property type="entry name" value="Kinase-like_dom_sf"/>
</dbReference>
<dbReference type="CDD" id="cd21037">
    <property type="entry name" value="MLKL_NTD"/>
    <property type="match status" value="1"/>
</dbReference>
<dbReference type="GO" id="GO:0007166">
    <property type="term" value="P:cell surface receptor signaling pathway"/>
    <property type="evidence" value="ECO:0007669"/>
    <property type="project" value="InterPro"/>
</dbReference>
<dbReference type="Proteomes" id="UP000559256">
    <property type="component" value="Unassembled WGS sequence"/>
</dbReference>
<dbReference type="Gene3D" id="1.20.930.20">
    <property type="entry name" value="Adaptor protein Cbl, N-terminal domain"/>
    <property type="match status" value="1"/>
</dbReference>
<evidence type="ECO:0000259" key="1">
    <source>
        <dbReference type="PROSITE" id="PS50011"/>
    </source>
</evidence>
<feature type="domain" description="Protein kinase" evidence="1">
    <location>
        <begin position="265"/>
        <end position="550"/>
    </location>
</feature>
<gene>
    <name evidence="2" type="ORF">D9758_012698</name>
</gene>
<dbReference type="InterPro" id="IPR059179">
    <property type="entry name" value="MLKL-like_MCAfunc"/>
</dbReference>
<comment type="caution">
    <text evidence="2">The sequence shown here is derived from an EMBL/GenBank/DDBJ whole genome shotgun (WGS) entry which is preliminary data.</text>
</comment>
<keyword evidence="3" id="KW-1185">Reference proteome</keyword>
<organism evidence="2 3">
    <name type="scientific">Tetrapyrgos nigripes</name>
    <dbReference type="NCBI Taxonomy" id="182062"/>
    <lineage>
        <taxon>Eukaryota</taxon>
        <taxon>Fungi</taxon>
        <taxon>Dikarya</taxon>
        <taxon>Basidiomycota</taxon>
        <taxon>Agaricomycotina</taxon>
        <taxon>Agaricomycetes</taxon>
        <taxon>Agaricomycetidae</taxon>
        <taxon>Agaricales</taxon>
        <taxon>Marasmiineae</taxon>
        <taxon>Marasmiaceae</taxon>
        <taxon>Tetrapyrgos</taxon>
    </lineage>
</organism>
<reference evidence="2 3" key="1">
    <citation type="journal article" date="2020" name="ISME J.">
        <title>Uncovering the hidden diversity of litter-decomposition mechanisms in mushroom-forming fungi.</title>
        <authorList>
            <person name="Floudas D."/>
            <person name="Bentzer J."/>
            <person name="Ahren D."/>
            <person name="Johansson T."/>
            <person name="Persson P."/>
            <person name="Tunlid A."/>
        </authorList>
    </citation>
    <scope>NUCLEOTIDE SEQUENCE [LARGE SCALE GENOMIC DNA]</scope>
    <source>
        <strain evidence="2 3">CBS 291.85</strain>
    </source>
</reference>
<dbReference type="AlphaFoldDB" id="A0A8H5CW74"/>
<proteinExistence type="predicted"/>
<evidence type="ECO:0000313" key="3">
    <source>
        <dbReference type="Proteomes" id="UP000559256"/>
    </source>
</evidence>
<evidence type="ECO:0000313" key="2">
    <source>
        <dbReference type="EMBL" id="KAF5349020.1"/>
    </source>
</evidence>
<sequence length="693" mass="78291">MPRQYIPPLVTVLSGVTSTLSKIPEPIASSVLGILNSILKVIEKTSENKHQLQLLFVRICDVLGSLSVPENFVGDDFLQKSADQLVENLESILDFAVATKSKNFFKAMIQADDIRFKIEELERRLWSSCLAFQNSALISANRKLDKLWELAANSDKNRISAEQLHEAQMRDQNEQLKRIQDVLESLSKPSPDLRPLDTLLETLDVNPVVTMTGMSALLERHELGRVELRDEEVKFLKAGISRLKEQSAAASATKIKSWTVTSFEVEKGFLLGWDTTSRVRSARWLGKRVGMIEVVNEEVILSLVKMWKGLRSNRIQGLLGASTVDKPPFLLVPHPNISIIEYLKTGRRQGRYLTLFLEATRCLEYLHTRDPPIIHGGICPTSITVDEEGNVSFSSVGIKPEYLAMSEEERHTLDRDLERWRAPEIRIVFSDMLGAIGDQEGVAHAMGPTPKEVVTELIQECTSNDPAHRPTISQIIQRLQEKCSNVLSTDHMAVAPSSRETDLPDGLQDSANRWRVAFFSRRVPMLVKDSDHVDYLSSAPLPSSSEHPLRQLCIEVQCHDQGKDRTTARQSDGAWAWVELSLHRARPDGTRYQVNLEKELKGHPRGFMVDDTRYEIVRCPFADDTLRVHRVTLDHRNPFVKAAREGDIVVLNPRARSVSFPDVVSWQLVNPTVERFAGWFIVIYSAEMQVVTE</sequence>
<dbReference type="GO" id="GO:0005524">
    <property type="term" value="F:ATP binding"/>
    <property type="evidence" value="ECO:0007669"/>
    <property type="project" value="InterPro"/>
</dbReference>
<dbReference type="OrthoDB" id="10261027at2759"/>
<dbReference type="SUPFAM" id="SSF56112">
    <property type="entry name" value="Protein kinase-like (PK-like)"/>
    <property type="match status" value="1"/>
</dbReference>
<name>A0A8H5CW74_9AGAR</name>
<dbReference type="PROSITE" id="PS50011">
    <property type="entry name" value="PROTEIN_KINASE_DOM"/>
    <property type="match status" value="1"/>
</dbReference>
<accession>A0A8H5CW74</accession>
<dbReference type="InterPro" id="IPR000719">
    <property type="entry name" value="Prot_kinase_dom"/>
</dbReference>
<dbReference type="InterPro" id="IPR036537">
    <property type="entry name" value="Adaptor_Cbl_N_dom_sf"/>
</dbReference>